<evidence type="ECO:0000259" key="3">
    <source>
        <dbReference type="Pfam" id="PF22725"/>
    </source>
</evidence>
<feature type="domain" description="GFO/IDH/MocA-like oxidoreductase" evidence="3">
    <location>
        <begin position="130"/>
        <end position="265"/>
    </location>
</feature>
<dbReference type="InterPro" id="IPR036291">
    <property type="entry name" value="NAD(P)-bd_dom_sf"/>
</dbReference>
<dbReference type="PANTHER" id="PTHR43818:SF11">
    <property type="entry name" value="BCDNA.GH03377"/>
    <property type="match status" value="1"/>
</dbReference>
<dbReference type="RefSeq" id="WP_305754405.1">
    <property type="nucleotide sequence ID" value="NZ_JAPCKK010000014.1"/>
</dbReference>
<dbReference type="InterPro" id="IPR000683">
    <property type="entry name" value="Gfo/Idh/MocA-like_OxRdtase_N"/>
</dbReference>
<dbReference type="PANTHER" id="PTHR43818">
    <property type="entry name" value="BCDNA.GH03377"/>
    <property type="match status" value="1"/>
</dbReference>
<evidence type="ECO:0000313" key="4">
    <source>
        <dbReference type="EMBL" id="MDP4096786.1"/>
    </source>
</evidence>
<accession>A0ABT9FPY8</accession>
<dbReference type="Pfam" id="PF22725">
    <property type="entry name" value="GFO_IDH_MocA_C3"/>
    <property type="match status" value="1"/>
</dbReference>
<dbReference type="InterPro" id="IPR050463">
    <property type="entry name" value="Gfo/Idh/MocA_oxidrdct_glycsds"/>
</dbReference>
<proteinExistence type="predicted"/>
<dbReference type="InterPro" id="IPR055170">
    <property type="entry name" value="GFO_IDH_MocA-like_dom"/>
</dbReference>
<dbReference type="Gene3D" id="3.30.360.10">
    <property type="entry name" value="Dihydrodipicolinate Reductase, domain 2"/>
    <property type="match status" value="1"/>
</dbReference>
<feature type="domain" description="Gfo/Idh/MocA-like oxidoreductase N-terminal" evidence="2">
    <location>
        <begin position="5"/>
        <end position="119"/>
    </location>
</feature>
<organism evidence="4 5">
    <name type="scientific">Paenibacillus zeirhizosphaerae</name>
    <dbReference type="NCBI Taxonomy" id="2987519"/>
    <lineage>
        <taxon>Bacteria</taxon>
        <taxon>Bacillati</taxon>
        <taxon>Bacillota</taxon>
        <taxon>Bacilli</taxon>
        <taxon>Bacillales</taxon>
        <taxon>Paenibacillaceae</taxon>
        <taxon>Paenibacillus</taxon>
    </lineage>
</organism>
<sequence>MKRVKAGIIGCGNISAVYLANLKKSPFIEVVAVADLLVDRAEERANQFGIGSVYTVDQLIHSQEVELVFNLTVPGSHALTDLAVLEAGKHVYSEKPLAVSLEDGKQVADLAREKGLRVGCAPDTFLGAGIQTARSAIKEGLIGSPVAATAFFMGEGPEWWHHDPEFFYASGGGPMFDMGPYYLTALVNLLGPIRRISASAGIQIPGRKIHSGPKSGTPLQVQTPTHLSGTLDFVNGAMVTMITSFDIRGASDLPRIEIYGTEGILSVPDPNEFNGEVRLRKFGEEEWRTVAPLFECSSNERGLGANEMITAMRAGRPHRASAELGYHVLEAMHAFQRSSMEGRHINLESTYEPSEELYYGTEVMSAEQS</sequence>
<name>A0ABT9FPY8_9BACL</name>
<evidence type="ECO:0000313" key="5">
    <source>
        <dbReference type="Proteomes" id="UP001241848"/>
    </source>
</evidence>
<dbReference type="Pfam" id="PF01408">
    <property type="entry name" value="GFO_IDH_MocA"/>
    <property type="match status" value="1"/>
</dbReference>
<keyword evidence="1" id="KW-0560">Oxidoreductase</keyword>
<dbReference type="EMBL" id="JAPCKK010000014">
    <property type="protein sequence ID" value="MDP4096786.1"/>
    <property type="molecule type" value="Genomic_DNA"/>
</dbReference>
<evidence type="ECO:0000259" key="2">
    <source>
        <dbReference type="Pfam" id="PF01408"/>
    </source>
</evidence>
<dbReference type="SUPFAM" id="SSF51735">
    <property type="entry name" value="NAD(P)-binding Rossmann-fold domains"/>
    <property type="match status" value="1"/>
</dbReference>
<gene>
    <name evidence="4" type="ORF">OIN60_08370</name>
</gene>
<dbReference type="Proteomes" id="UP001241848">
    <property type="component" value="Unassembled WGS sequence"/>
</dbReference>
<dbReference type="Gene3D" id="3.40.50.720">
    <property type="entry name" value="NAD(P)-binding Rossmann-like Domain"/>
    <property type="match status" value="1"/>
</dbReference>
<dbReference type="SUPFAM" id="SSF55347">
    <property type="entry name" value="Glyceraldehyde-3-phosphate dehydrogenase-like, C-terminal domain"/>
    <property type="match status" value="1"/>
</dbReference>
<protein>
    <submittedName>
        <fullName evidence="4">Gfo/Idh/MocA family oxidoreductase</fullName>
    </submittedName>
</protein>
<keyword evidence="5" id="KW-1185">Reference proteome</keyword>
<comment type="caution">
    <text evidence="4">The sequence shown here is derived from an EMBL/GenBank/DDBJ whole genome shotgun (WGS) entry which is preliminary data.</text>
</comment>
<reference evidence="4 5" key="1">
    <citation type="submission" date="2022-10" db="EMBL/GenBank/DDBJ databases">
        <title>Paenibacillus description and whole genome data of maize root bacterial community.</title>
        <authorList>
            <person name="Marton D."/>
            <person name="Farkas M."/>
            <person name="Cserhati M."/>
        </authorList>
    </citation>
    <scope>NUCLEOTIDE SEQUENCE [LARGE SCALE GENOMIC DNA]</scope>
    <source>
        <strain evidence="4 5">P96</strain>
    </source>
</reference>
<evidence type="ECO:0000256" key="1">
    <source>
        <dbReference type="ARBA" id="ARBA00023002"/>
    </source>
</evidence>